<dbReference type="AlphaFoldDB" id="A0A6G0T3J9"/>
<sequence length="216" mass="25084">MSCVIFNKIICNVSCNTFYMTHLKILYLINFIKKIKWSWITFLNSKYQSKRIRHIFCNEFVCTSILLFSNVRFRSSTDISCNALKKNKKNISSLRRIKLFVNKFSSLFLSASNFIRVEKALMNEYHRLIYPFLFDHSDSNPLRVVCMASKFDAACINNLSLVARYLSIPTSSSFIIFCMSDITTFTLTSTSFNCVFNTASTSSASFIWLIESFRCF</sequence>
<keyword evidence="2" id="KW-1185">Reference proteome</keyword>
<evidence type="ECO:0000313" key="2">
    <source>
        <dbReference type="Proteomes" id="UP000475862"/>
    </source>
</evidence>
<name>A0A6G0T3J9_APHGL</name>
<gene>
    <name evidence="1" type="ORF">AGLY_014563</name>
</gene>
<comment type="caution">
    <text evidence="1">The sequence shown here is derived from an EMBL/GenBank/DDBJ whole genome shotgun (WGS) entry which is preliminary data.</text>
</comment>
<dbReference type="EMBL" id="VYZN01000064">
    <property type="protein sequence ID" value="KAE9525149.1"/>
    <property type="molecule type" value="Genomic_DNA"/>
</dbReference>
<organism evidence="1 2">
    <name type="scientific">Aphis glycines</name>
    <name type="common">Soybean aphid</name>
    <dbReference type="NCBI Taxonomy" id="307491"/>
    <lineage>
        <taxon>Eukaryota</taxon>
        <taxon>Metazoa</taxon>
        <taxon>Ecdysozoa</taxon>
        <taxon>Arthropoda</taxon>
        <taxon>Hexapoda</taxon>
        <taxon>Insecta</taxon>
        <taxon>Pterygota</taxon>
        <taxon>Neoptera</taxon>
        <taxon>Paraneoptera</taxon>
        <taxon>Hemiptera</taxon>
        <taxon>Sternorrhyncha</taxon>
        <taxon>Aphidomorpha</taxon>
        <taxon>Aphidoidea</taxon>
        <taxon>Aphididae</taxon>
        <taxon>Aphidini</taxon>
        <taxon>Aphis</taxon>
        <taxon>Aphis</taxon>
    </lineage>
</organism>
<accession>A0A6G0T3J9</accession>
<reference evidence="1 2" key="1">
    <citation type="submission" date="2019-08" db="EMBL/GenBank/DDBJ databases">
        <title>The genome of the soybean aphid Biotype 1, its phylome, world population structure and adaptation to the North American continent.</title>
        <authorList>
            <person name="Giordano R."/>
            <person name="Donthu R.K."/>
            <person name="Hernandez A.G."/>
            <person name="Wright C.L."/>
            <person name="Zimin A.V."/>
        </authorList>
    </citation>
    <scope>NUCLEOTIDE SEQUENCE [LARGE SCALE GENOMIC DNA]</scope>
    <source>
        <tissue evidence="1">Whole aphids</tissue>
    </source>
</reference>
<dbReference type="Proteomes" id="UP000475862">
    <property type="component" value="Unassembled WGS sequence"/>
</dbReference>
<protein>
    <submittedName>
        <fullName evidence="1">Uncharacterized protein</fullName>
    </submittedName>
</protein>
<proteinExistence type="predicted"/>
<evidence type="ECO:0000313" key="1">
    <source>
        <dbReference type="EMBL" id="KAE9525149.1"/>
    </source>
</evidence>